<feature type="compositionally biased region" description="Basic and acidic residues" evidence="1">
    <location>
        <begin position="945"/>
        <end position="955"/>
    </location>
</feature>
<dbReference type="Proteomes" id="UP000323386">
    <property type="component" value="Unassembled WGS sequence"/>
</dbReference>
<feature type="compositionally biased region" description="Low complexity" evidence="1">
    <location>
        <begin position="612"/>
        <end position="629"/>
    </location>
</feature>
<feature type="compositionally biased region" description="Polar residues" evidence="1">
    <location>
        <begin position="531"/>
        <end position="546"/>
    </location>
</feature>
<dbReference type="EMBL" id="OOIP01000007">
    <property type="protein sequence ID" value="SPO37562.1"/>
    <property type="molecule type" value="Genomic_DNA"/>
</dbReference>
<feature type="region of interest" description="Disordered" evidence="1">
    <location>
        <begin position="982"/>
        <end position="1003"/>
    </location>
</feature>
<feature type="compositionally biased region" description="Gly residues" evidence="1">
    <location>
        <begin position="1029"/>
        <end position="1038"/>
    </location>
</feature>
<feature type="region of interest" description="Disordered" evidence="1">
    <location>
        <begin position="1246"/>
        <end position="1279"/>
    </location>
</feature>
<feature type="region of interest" description="Disordered" evidence="1">
    <location>
        <begin position="870"/>
        <end position="889"/>
    </location>
</feature>
<accession>A0A5C3EZP7</accession>
<feature type="region of interest" description="Disordered" evidence="1">
    <location>
        <begin position="90"/>
        <end position="340"/>
    </location>
</feature>
<evidence type="ECO:0000313" key="3">
    <source>
        <dbReference type="Proteomes" id="UP000323386"/>
    </source>
</evidence>
<feature type="region of interest" description="Disordered" evidence="1">
    <location>
        <begin position="361"/>
        <end position="638"/>
    </location>
</feature>
<reference evidence="2 3" key="1">
    <citation type="submission" date="2018-03" db="EMBL/GenBank/DDBJ databases">
        <authorList>
            <person name="Guldener U."/>
        </authorList>
    </citation>
    <scope>NUCLEOTIDE SEQUENCE [LARGE SCALE GENOMIC DNA]</scope>
    <source>
        <strain evidence="2 3">DAOM196992</strain>
    </source>
</reference>
<feature type="compositionally biased region" description="Polar residues" evidence="1">
    <location>
        <begin position="1122"/>
        <end position="1139"/>
    </location>
</feature>
<evidence type="ECO:0000256" key="1">
    <source>
        <dbReference type="SAM" id="MobiDB-lite"/>
    </source>
</evidence>
<feature type="compositionally biased region" description="Polar residues" evidence="1">
    <location>
        <begin position="594"/>
        <end position="611"/>
    </location>
</feature>
<feature type="compositionally biased region" description="Low complexity" evidence="1">
    <location>
        <begin position="179"/>
        <end position="192"/>
    </location>
</feature>
<feature type="region of interest" description="Disordered" evidence="1">
    <location>
        <begin position="1019"/>
        <end position="1050"/>
    </location>
</feature>
<feature type="compositionally biased region" description="Low complexity" evidence="1">
    <location>
        <begin position="387"/>
        <end position="412"/>
    </location>
</feature>
<feature type="region of interest" description="Disordered" evidence="1">
    <location>
        <begin position="933"/>
        <end position="965"/>
    </location>
</feature>
<feature type="compositionally biased region" description="Low complexity" evidence="1">
    <location>
        <begin position="120"/>
        <end position="137"/>
    </location>
</feature>
<feature type="compositionally biased region" description="Low complexity" evidence="1">
    <location>
        <begin position="210"/>
        <end position="221"/>
    </location>
</feature>
<feature type="compositionally biased region" description="Low complexity" evidence="1">
    <location>
        <begin position="1254"/>
        <end position="1272"/>
    </location>
</feature>
<feature type="compositionally biased region" description="Low complexity" evidence="1">
    <location>
        <begin position="1100"/>
        <end position="1114"/>
    </location>
</feature>
<name>A0A5C3EZP7_9BASI</name>
<feature type="compositionally biased region" description="Polar residues" evidence="1">
    <location>
        <begin position="493"/>
        <end position="511"/>
    </location>
</feature>
<feature type="compositionally biased region" description="Basic and acidic residues" evidence="1">
    <location>
        <begin position="303"/>
        <end position="334"/>
    </location>
</feature>
<organism evidence="2 3">
    <name type="scientific">Pseudozyma flocculosa</name>
    <dbReference type="NCBI Taxonomy" id="84751"/>
    <lineage>
        <taxon>Eukaryota</taxon>
        <taxon>Fungi</taxon>
        <taxon>Dikarya</taxon>
        <taxon>Basidiomycota</taxon>
        <taxon>Ustilaginomycotina</taxon>
        <taxon>Ustilaginomycetes</taxon>
        <taxon>Ustilaginales</taxon>
        <taxon>Ustilaginaceae</taxon>
        <taxon>Pseudozyma</taxon>
    </lineage>
</organism>
<keyword evidence="3" id="KW-1185">Reference proteome</keyword>
<sequence>MPVAEEMVRGSSRTDSISTLWSSADVPFCLDPRMARPGQAGNGMLSGCGRISRTDGFPRFSGGPGSSRPCSIDLERPSLSLAEERYYDYSLDAPGPSAPRMHDSPPSRDRRYFGDAAEASSSGNSTSTTSSSGSSNSRGRLHDSPPRMAASSSQSSSLHASIQSKRGGHLRPAGEERNVSVPSMPVSVSSGSGLMGEQSPLITSSSATRPGGAASSGVPGAIHTVEPEVRAHDGASESGGTSRHSGSKRAKRKPDLYAHAMQYFEPDYSMESDRSNPQRPISPVLVDPVERPEPVPSSAFSDASHDDSMPSCSDSHRSDRLSSEDSSVHPEPSDSVHPSYLFGATLAKDVSMAAAIDGRLYPSENTPTREMPPHFGSAVEDDDGKDLPSLPSLPSFSPHGSPSLSGPNSPRGFASRHASRPRTAEAKRDGSPNGFSPRRAVKGPPTPLKISRPLTSQAALSQALSLDSNGAQTVTRGSPPAPTILDSPELRRPSTTGSRLRSRALSTSKLRPTSPWKLFGGDMPALPSFPSALTSRPSTAQINGQETKPKGRFRSRTLGEADRAVSLQPAPRATERRTDVEAAPIMRARRPSKSETLASSAQSSARSILLQSATSASPSVPSTPKSPGRSRGKSSAGGGWASYLTSGLTLHIDQEGQRLTHVNMSYLSYDPFGSPEALVGKPEAKQATPRRPKSRQDRDGEASQVGTLEFGQGDEIHQHLWPIQSSSQRSPPILKHLTIGDDTKADLLTRQAALMVKTNGVHEVGGYEMKGQLAWKFVYRVEDHATAAGEKLLIPVSFSCSATLLDPARARKSRILTSLRKQVVPNLVSKSVTASPASSKHELPPVAGGYAPSPPSSYRSQASLRREYLANEKASTTSRPSYGETMASPSSVRHRFELSHVASHASFLGTPATSKAPLSANSISSTDSSVFSASQPITPLSSGHGRIESFSDRSRQHGSPVSSKFVRLPTTGEETMIVTGSRRHLSAAEQGRHDASPAGQLGLDGATLRIRQSSLALQEKASFSSGSGSSSGGHGGIQTMGPPRMIGGRKLIPISLPPELQKRSRIDPAQLQAHQAATIRSAATVPSSSSSPRQYFGDVASPAATPTASSAGAARSDERRVTTGQTRSHGATRSSSRPPTASEAIKLEYLAREEGRFVVGGVASTATERPLRPQRSHGTFVLTPHAGQQDDARSPAAAAMHAGTAMGRQRSRTTEGVQIEQGRPFTADAWGAAMYPPVETVRGALQHERPSPPSRHLALLQQQQQHSQQQQQRAREEVWEGAAASSSLFLTQSGSMAQRARATFGSRPRTAQNLLPDQAVHLPAAALVDVSSRRV</sequence>
<feature type="region of interest" description="Disordered" evidence="1">
    <location>
        <begin position="831"/>
        <end position="862"/>
    </location>
</feature>
<feature type="region of interest" description="Disordered" evidence="1">
    <location>
        <begin position="1068"/>
        <end position="1141"/>
    </location>
</feature>
<feature type="region of interest" description="Disordered" evidence="1">
    <location>
        <begin position="677"/>
        <end position="703"/>
    </location>
</feature>
<proteinExistence type="predicted"/>
<feature type="compositionally biased region" description="Polar residues" evidence="1">
    <location>
        <begin position="453"/>
        <end position="476"/>
    </location>
</feature>
<feature type="compositionally biased region" description="Low complexity" evidence="1">
    <location>
        <begin position="149"/>
        <end position="164"/>
    </location>
</feature>
<gene>
    <name evidence="2" type="ORF">PSFLO_03037</name>
</gene>
<protein>
    <submittedName>
        <fullName evidence="2">Uncharacterized protein</fullName>
    </submittedName>
</protein>
<feature type="compositionally biased region" description="Basic and acidic residues" evidence="1">
    <location>
        <begin position="100"/>
        <end position="113"/>
    </location>
</feature>
<feature type="compositionally biased region" description="Basic and acidic residues" evidence="1">
    <location>
        <begin position="225"/>
        <end position="235"/>
    </location>
</feature>
<evidence type="ECO:0000313" key="2">
    <source>
        <dbReference type="EMBL" id="SPO37562.1"/>
    </source>
</evidence>
<dbReference type="OrthoDB" id="3269398at2759"/>